<reference evidence="1 2" key="1">
    <citation type="journal article" date="2012" name="J. Bacteriol.">
        <title>Genome sequence of the pathogenic Herbaspirillum seropedicae strain Os34, isolated from rice roots.</title>
        <authorList>
            <person name="Ye W."/>
            <person name="Ye S."/>
            <person name="Liu J."/>
            <person name="Chang S."/>
            <person name="Chen M."/>
            <person name="Zhu B."/>
            <person name="Guo L."/>
            <person name="An Q."/>
        </authorList>
    </citation>
    <scope>NUCLEOTIDE SEQUENCE [LARGE SCALE GENOMIC DNA]</scope>
    <source>
        <strain evidence="1 2">Os34</strain>
    </source>
</reference>
<dbReference type="RefSeq" id="WP_017454964.1">
    <property type="nucleotide sequence ID" value="NZ_CP008956.1"/>
</dbReference>
<dbReference type="AlphaFoldDB" id="A0A6M3ZZZ1"/>
<dbReference type="EMBL" id="CP008956">
    <property type="protein sequence ID" value="QJQ03450.1"/>
    <property type="molecule type" value="Genomic_DNA"/>
</dbReference>
<sequence>MKADDIVDVCDFLNAHGLSSPDLEVLRATERSYRALLLQPAGPFIGNEARIGPADLDFADRQASALFEMATKLGHHLVVTPEYYLPIKTLLDCVQGDRFPAPDAIWVLGCESMTPAQLADFKASAEEAGNCRVFYEADEAAAAQGIYFDPLAYCFRSKDKETGEDQRVILIQFKTISSKDDQYFENGVLRTGKVVYQFRGLDKRLSLSAIICSDAFNIAADNALLLKLTENSTLLHIQLNPKPRNTDYLKYRVDTFRRHPRTNNCDIVCLNWAENNVFLEKEGGKEHPWNNEAGSAWYLPDDRASSDDALVEQNERKGLYYSWHRRHRHVLHFHYAPAVFEFSVPKVEHTGLQLHVVSTGPKLEARYVWHDANGWCPHSECADTGLAQLFQRDPNVTTAFAALAKDESRLRIERAVAICCGITSGADDWYSVRNLRSLVMNDDEVTKRLTVRLERNEESEKGRHDQLQGVSALHEILATTALPLQIRDLSGGGAEIFWSRQSPHTNVVKGGVEPAHVAFLGFQPEPKRIENACDSAYALLHREDNPGRRHRVAVCYSTLAGPVFAPIRQLTHIVDDGKSPTSFAKA</sequence>
<evidence type="ECO:0000313" key="2">
    <source>
        <dbReference type="Proteomes" id="UP000501648"/>
    </source>
</evidence>
<protein>
    <submittedName>
        <fullName evidence="1">Uncharacterized protein</fullName>
    </submittedName>
</protein>
<dbReference type="Proteomes" id="UP000501648">
    <property type="component" value="Chromosome"/>
</dbReference>
<name>A0A6M3ZZZ1_9BURK</name>
<evidence type="ECO:0000313" key="1">
    <source>
        <dbReference type="EMBL" id="QJQ03450.1"/>
    </source>
</evidence>
<proteinExistence type="predicted"/>
<organism evidence="1 2">
    <name type="scientific">Herbaspirillum rubrisubalbicans Os34</name>
    <dbReference type="NCBI Taxonomy" id="1235827"/>
    <lineage>
        <taxon>Bacteria</taxon>
        <taxon>Pseudomonadati</taxon>
        <taxon>Pseudomonadota</taxon>
        <taxon>Betaproteobacteria</taxon>
        <taxon>Burkholderiales</taxon>
        <taxon>Oxalobacteraceae</taxon>
        <taxon>Herbaspirillum</taxon>
    </lineage>
</organism>
<gene>
    <name evidence="1" type="ORF">C798_25400</name>
</gene>
<accession>A0A6M3ZZZ1</accession>